<sequence>MEKENSGSFEYMGRSFSELSVNDDSSAFSDCNSDRSGEFQTASSQNRRLLLACTAENSDDLIMLINLLATGAFRGKKDAATALYSLCSVKSQRQKEIAVSILLQICEDNLVFRAMVTREGAIPPLVALTQSGTNRAKQKAETLIDLLRQPRSGNAAVGRTSDVSG</sequence>
<keyword evidence="3" id="KW-1185">Reference proteome</keyword>
<dbReference type="InterPro" id="IPR016024">
    <property type="entry name" value="ARM-type_fold"/>
</dbReference>
<protein>
    <submittedName>
        <fullName evidence="2">Uncharacterized protein</fullName>
    </submittedName>
</protein>
<dbReference type="Proteomes" id="UP001141253">
    <property type="component" value="Chromosome 14"/>
</dbReference>
<reference evidence="2" key="2">
    <citation type="journal article" date="2023" name="Int. J. Mol. Sci.">
        <title>De Novo Assembly and Annotation of 11 Diverse Shrub Willow (Salix) Genomes Reveals Novel Gene Organization in Sex-Linked Regions.</title>
        <authorList>
            <person name="Hyden B."/>
            <person name="Feng K."/>
            <person name="Yates T.B."/>
            <person name="Jawdy S."/>
            <person name="Cereghino C."/>
            <person name="Smart L.B."/>
            <person name="Muchero W."/>
        </authorList>
    </citation>
    <scope>NUCLEOTIDE SEQUENCE</scope>
    <source>
        <tissue evidence="2">Shoot tip</tissue>
    </source>
</reference>
<keyword evidence="1" id="KW-0833">Ubl conjugation pathway</keyword>
<dbReference type="Gene3D" id="1.25.10.10">
    <property type="entry name" value="Leucine-rich Repeat Variant"/>
    <property type="match status" value="1"/>
</dbReference>
<comment type="caution">
    <text evidence="2">The sequence shown here is derived from an EMBL/GenBank/DDBJ whole genome shotgun (WGS) entry which is preliminary data.</text>
</comment>
<evidence type="ECO:0000256" key="1">
    <source>
        <dbReference type="ARBA" id="ARBA00022786"/>
    </source>
</evidence>
<dbReference type="InterPro" id="IPR011989">
    <property type="entry name" value="ARM-like"/>
</dbReference>
<reference evidence="2" key="1">
    <citation type="submission" date="2022-10" db="EMBL/GenBank/DDBJ databases">
        <authorList>
            <person name="Hyden B.L."/>
            <person name="Feng K."/>
            <person name="Yates T."/>
            <person name="Jawdy S."/>
            <person name="Smart L.B."/>
            <person name="Muchero W."/>
        </authorList>
    </citation>
    <scope>NUCLEOTIDE SEQUENCE</scope>
    <source>
        <tissue evidence="2">Shoot tip</tissue>
    </source>
</reference>
<accession>A0ABQ9A6P8</accession>
<dbReference type="SUPFAM" id="SSF48371">
    <property type="entry name" value="ARM repeat"/>
    <property type="match status" value="1"/>
</dbReference>
<evidence type="ECO:0000313" key="3">
    <source>
        <dbReference type="Proteomes" id="UP001141253"/>
    </source>
</evidence>
<proteinExistence type="predicted"/>
<dbReference type="EMBL" id="JAPFFI010000022">
    <property type="protein sequence ID" value="KAJ6327980.1"/>
    <property type="molecule type" value="Genomic_DNA"/>
</dbReference>
<evidence type="ECO:0000313" key="2">
    <source>
        <dbReference type="EMBL" id="KAJ6327980.1"/>
    </source>
</evidence>
<gene>
    <name evidence="2" type="ORF">OIU77_009793</name>
</gene>
<name>A0ABQ9A6P8_9ROSI</name>
<dbReference type="PANTHER" id="PTHR23315">
    <property type="entry name" value="U BOX DOMAIN-CONTAINING"/>
    <property type="match status" value="1"/>
</dbReference>
<dbReference type="PANTHER" id="PTHR23315:SF64">
    <property type="entry name" value="ARM REPEAT SUPERFAMILY PROTEIN"/>
    <property type="match status" value="1"/>
</dbReference>
<organism evidence="2 3">
    <name type="scientific">Salix suchowensis</name>
    <dbReference type="NCBI Taxonomy" id="1278906"/>
    <lineage>
        <taxon>Eukaryota</taxon>
        <taxon>Viridiplantae</taxon>
        <taxon>Streptophyta</taxon>
        <taxon>Embryophyta</taxon>
        <taxon>Tracheophyta</taxon>
        <taxon>Spermatophyta</taxon>
        <taxon>Magnoliopsida</taxon>
        <taxon>eudicotyledons</taxon>
        <taxon>Gunneridae</taxon>
        <taxon>Pentapetalae</taxon>
        <taxon>rosids</taxon>
        <taxon>fabids</taxon>
        <taxon>Malpighiales</taxon>
        <taxon>Salicaceae</taxon>
        <taxon>Saliceae</taxon>
        <taxon>Salix</taxon>
    </lineage>
</organism>